<evidence type="ECO:0000256" key="9">
    <source>
        <dbReference type="ARBA" id="ARBA00023109"/>
    </source>
</evidence>
<dbReference type="GO" id="GO:0039693">
    <property type="term" value="P:viral DNA genome replication"/>
    <property type="evidence" value="ECO:0007669"/>
    <property type="project" value="UniProtKB-KW"/>
</dbReference>
<evidence type="ECO:0000256" key="8">
    <source>
        <dbReference type="ARBA" id="ARBA00022932"/>
    </source>
</evidence>
<dbReference type="GO" id="GO:0003677">
    <property type="term" value="F:DNA binding"/>
    <property type="evidence" value="ECO:0007669"/>
    <property type="project" value="UniProtKB-KW"/>
</dbReference>
<sequence>MKVKTLKNGQRICTVIDFPLEQFLALPVLDRKITRNKKTKLLNIVSAFDIETTRIQSIEQSIMYIWQWHFADPINLTVVGRTWNEFTAFCASLKACMQIQSMEDYHLQLCVYVHNLSYEFQFLRGIYHFTNDEIFAVDCRKVLKCTMYDNFFEFRCSYLHSNMSLDAYTHKMGVAHGKLSGVDFDYTKSRYPWTELSDAELEYCVNDVLGLCEALTIEMHHDGDNLYTIPLTSTGYVRRDARAAMERAGYRRLGAIQPDVELYKILREAFRGGNTHANRYYTGQVLRGKIQSADRSSSYPDVLCNCLYPMRAFEPIGEITLDGLKRKLNQHRKALIMRIALTDVELINPCWGCPYLTIDKSRNIIDADRDNGRILSAKYLETSVTDVDLAIILKEYKFSGFRAFDCWQSTYGKLPRELIECAIDYYRAKTSLKNVPGQELYYTKSKNKLNSIYGMMAQDPGKRSILYTPEEQFEIDEKTPIDSILAQNLRNAFLCYQWGVWVTAHARYRLEEGIELAGDGYVYCDTDSVKYLGNINWNKYNKARIKDSKSSGAYAADPSGKMHYMGVFEKEHDMCEFATLGAKKYCYRETPDSPLCCTIAGVNKKEGAKELERHGGIDAFKPGFIFVAAGGTESVYNDSPEIDHITIDGHELPITSNVVIRDSTYRLGITAEYMDLLLHCDYTRNGIGRLDSYFTVGY</sequence>
<dbReference type="InterPro" id="IPR036397">
    <property type="entry name" value="RNaseH_sf"/>
</dbReference>
<dbReference type="Gene3D" id="3.90.1600.10">
    <property type="entry name" value="Palm domain of DNA polymerase"/>
    <property type="match status" value="1"/>
</dbReference>
<keyword evidence="3" id="KW-0808">Transferase</keyword>
<dbReference type="Gene3D" id="3.30.420.10">
    <property type="entry name" value="Ribonuclease H-like superfamily/Ribonuclease H"/>
    <property type="match status" value="1"/>
</dbReference>
<keyword evidence="10" id="KW-0238">DNA-binding</keyword>
<dbReference type="EMBL" id="BK014751">
    <property type="protein sequence ID" value="DAD74053.1"/>
    <property type="molecule type" value="Genomic_DNA"/>
</dbReference>
<protein>
    <recommendedName>
        <fullName evidence="2">DNA-directed DNA polymerase</fullName>
        <ecNumber evidence="2">2.7.7.7</ecNumber>
    </recommendedName>
</protein>
<dbReference type="InterPro" id="IPR023211">
    <property type="entry name" value="DNA_pol_palm_dom_sf"/>
</dbReference>
<evidence type="ECO:0000256" key="7">
    <source>
        <dbReference type="ARBA" id="ARBA00022801"/>
    </source>
</evidence>
<evidence type="ECO:0000256" key="1">
    <source>
        <dbReference type="ARBA" id="ARBA00005755"/>
    </source>
</evidence>
<dbReference type="GO" id="GO:0003887">
    <property type="term" value="F:DNA-directed DNA polymerase activity"/>
    <property type="evidence" value="ECO:0007669"/>
    <property type="project" value="UniProtKB-KW"/>
</dbReference>
<proteinExistence type="inferred from homology"/>
<keyword evidence="7" id="KW-0378">Hydrolase</keyword>
<feature type="domain" description="DNA-directed DNA polymerase family B mitochondria/virus" evidence="12">
    <location>
        <begin position="193"/>
        <end position="473"/>
    </location>
</feature>
<dbReference type="SUPFAM" id="SSF53098">
    <property type="entry name" value="Ribonuclease H-like"/>
    <property type="match status" value="1"/>
</dbReference>
<evidence type="ECO:0000259" key="12">
    <source>
        <dbReference type="Pfam" id="PF03175"/>
    </source>
</evidence>
<keyword evidence="9" id="KW-1194">Viral DNA replication</keyword>
<dbReference type="EC" id="2.7.7.7" evidence="2"/>
<dbReference type="GO" id="GO:0016787">
    <property type="term" value="F:hydrolase activity"/>
    <property type="evidence" value="ECO:0007669"/>
    <property type="project" value="UniProtKB-KW"/>
</dbReference>
<dbReference type="InterPro" id="IPR012337">
    <property type="entry name" value="RNaseH-like_sf"/>
</dbReference>
<comment type="catalytic activity">
    <reaction evidence="11">
        <text>DNA(n) + a 2'-deoxyribonucleoside 5'-triphosphate = DNA(n+1) + diphosphate</text>
        <dbReference type="Rhea" id="RHEA:22508"/>
        <dbReference type="Rhea" id="RHEA-COMP:17339"/>
        <dbReference type="Rhea" id="RHEA-COMP:17340"/>
        <dbReference type="ChEBI" id="CHEBI:33019"/>
        <dbReference type="ChEBI" id="CHEBI:61560"/>
        <dbReference type="ChEBI" id="CHEBI:173112"/>
        <dbReference type="EC" id="2.7.7.7"/>
    </reaction>
</comment>
<evidence type="ECO:0000256" key="3">
    <source>
        <dbReference type="ARBA" id="ARBA00022679"/>
    </source>
</evidence>
<dbReference type="GO" id="GO:0004518">
    <property type="term" value="F:nuclease activity"/>
    <property type="evidence" value="ECO:0007669"/>
    <property type="project" value="UniProtKB-KW"/>
</dbReference>
<keyword evidence="6" id="KW-0540">Nuclease</keyword>
<dbReference type="SUPFAM" id="SSF56672">
    <property type="entry name" value="DNA/RNA polymerases"/>
    <property type="match status" value="1"/>
</dbReference>
<dbReference type="InterPro" id="IPR004868">
    <property type="entry name" value="DNA-dir_DNA_pol_B_mt/vir"/>
</dbReference>
<evidence type="ECO:0000256" key="10">
    <source>
        <dbReference type="ARBA" id="ARBA00023125"/>
    </source>
</evidence>
<evidence type="ECO:0000256" key="11">
    <source>
        <dbReference type="ARBA" id="ARBA00049244"/>
    </source>
</evidence>
<evidence type="ECO:0000313" key="13">
    <source>
        <dbReference type="EMBL" id="DAD74053.1"/>
    </source>
</evidence>
<dbReference type="Pfam" id="PF03175">
    <property type="entry name" value="DNA_pol_B_2"/>
    <property type="match status" value="1"/>
</dbReference>
<dbReference type="GO" id="GO:0006260">
    <property type="term" value="P:DNA replication"/>
    <property type="evidence" value="ECO:0007669"/>
    <property type="project" value="UniProtKB-KW"/>
</dbReference>
<organism evidence="13">
    <name type="scientific">Podoviridae sp. ctoyw14</name>
    <dbReference type="NCBI Taxonomy" id="2826578"/>
    <lineage>
        <taxon>Viruses</taxon>
        <taxon>Duplodnaviria</taxon>
        <taxon>Heunggongvirae</taxon>
        <taxon>Uroviricota</taxon>
        <taxon>Caudoviricetes</taxon>
    </lineage>
</organism>
<accession>A0A8S5LVG8</accession>
<evidence type="ECO:0000256" key="4">
    <source>
        <dbReference type="ARBA" id="ARBA00022695"/>
    </source>
</evidence>
<dbReference type="GO" id="GO:0000166">
    <property type="term" value="F:nucleotide binding"/>
    <property type="evidence" value="ECO:0007669"/>
    <property type="project" value="InterPro"/>
</dbReference>
<comment type="similarity">
    <text evidence="1">Belongs to the DNA polymerase type-B family.</text>
</comment>
<name>A0A8S5LVG8_9CAUD</name>
<keyword evidence="4" id="KW-0548">Nucleotidyltransferase</keyword>
<evidence type="ECO:0000256" key="2">
    <source>
        <dbReference type="ARBA" id="ARBA00012417"/>
    </source>
</evidence>
<dbReference type="InterPro" id="IPR043502">
    <property type="entry name" value="DNA/RNA_pol_sf"/>
</dbReference>
<evidence type="ECO:0000256" key="5">
    <source>
        <dbReference type="ARBA" id="ARBA00022705"/>
    </source>
</evidence>
<evidence type="ECO:0000256" key="6">
    <source>
        <dbReference type="ARBA" id="ARBA00022722"/>
    </source>
</evidence>
<keyword evidence="5" id="KW-0235">DNA replication</keyword>
<keyword evidence="8" id="KW-0239">DNA-directed DNA polymerase</keyword>
<reference evidence="13" key="1">
    <citation type="journal article" date="2021" name="Proc. Natl. Acad. Sci. U.S.A.">
        <title>A Catalog of Tens of Thousands of Viruses from Human Metagenomes Reveals Hidden Associations with Chronic Diseases.</title>
        <authorList>
            <person name="Tisza M.J."/>
            <person name="Buck C.B."/>
        </authorList>
    </citation>
    <scope>NUCLEOTIDE SEQUENCE</scope>
    <source>
        <strain evidence="13">Ctoyw14</strain>
    </source>
</reference>